<proteinExistence type="predicted"/>
<protein>
    <recommendedName>
        <fullName evidence="1">Reverse transcriptase zinc-binding domain-containing protein</fullName>
    </recommendedName>
</protein>
<name>A0A699H2T9_TANCI</name>
<accession>A0A699H2T9</accession>
<comment type="caution">
    <text evidence="2">The sequence shown here is derived from an EMBL/GenBank/DDBJ whole genome shotgun (WGS) entry which is preliminary data.</text>
</comment>
<gene>
    <name evidence="2" type="ORF">Tci_285941</name>
</gene>
<dbReference type="InterPro" id="IPR026960">
    <property type="entry name" value="RVT-Znf"/>
</dbReference>
<organism evidence="2">
    <name type="scientific">Tanacetum cinerariifolium</name>
    <name type="common">Dalmatian daisy</name>
    <name type="synonym">Chrysanthemum cinerariifolium</name>
    <dbReference type="NCBI Taxonomy" id="118510"/>
    <lineage>
        <taxon>Eukaryota</taxon>
        <taxon>Viridiplantae</taxon>
        <taxon>Streptophyta</taxon>
        <taxon>Embryophyta</taxon>
        <taxon>Tracheophyta</taxon>
        <taxon>Spermatophyta</taxon>
        <taxon>Magnoliopsida</taxon>
        <taxon>eudicotyledons</taxon>
        <taxon>Gunneridae</taxon>
        <taxon>Pentapetalae</taxon>
        <taxon>asterids</taxon>
        <taxon>campanulids</taxon>
        <taxon>Asterales</taxon>
        <taxon>Asteraceae</taxon>
        <taxon>Asteroideae</taxon>
        <taxon>Anthemideae</taxon>
        <taxon>Anthemidinae</taxon>
        <taxon>Tanacetum</taxon>
    </lineage>
</organism>
<feature type="domain" description="Reverse transcriptase zinc-binding" evidence="1">
    <location>
        <begin position="25"/>
        <end position="85"/>
    </location>
</feature>
<reference evidence="2" key="1">
    <citation type="journal article" date="2019" name="Sci. Rep.">
        <title>Draft genome of Tanacetum cinerariifolium, the natural source of mosquito coil.</title>
        <authorList>
            <person name="Yamashiro T."/>
            <person name="Shiraishi A."/>
            <person name="Satake H."/>
            <person name="Nakayama K."/>
        </authorList>
    </citation>
    <scope>NUCLEOTIDE SEQUENCE</scope>
</reference>
<evidence type="ECO:0000313" key="2">
    <source>
        <dbReference type="EMBL" id="GEX13966.1"/>
    </source>
</evidence>
<evidence type="ECO:0000259" key="1">
    <source>
        <dbReference type="Pfam" id="PF13966"/>
    </source>
</evidence>
<dbReference type="EMBL" id="BKCJ010091600">
    <property type="protein sequence ID" value="GEX13966.1"/>
    <property type="molecule type" value="Genomic_DNA"/>
</dbReference>
<dbReference type="Pfam" id="PF13966">
    <property type="entry name" value="zf-RVT"/>
    <property type="match status" value="1"/>
</dbReference>
<dbReference type="AlphaFoldDB" id="A0A699H2T9"/>
<sequence length="98" mass="11598">MVPILDTSRPDLPQWRDLNGKMSNFDVSCAWEALRPRGVKVPWYRVVWYSHCIPRHAFHLWLIMRQSLKTQDRQRQWDVGLESCKGACWYGFGLATYA</sequence>